<feature type="compositionally biased region" description="Polar residues" evidence="1">
    <location>
        <begin position="32"/>
        <end position="41"/>
    </location>
</feature>
<organism evidence="3 4">
    <name type="scientific">Eimeria necatrix</name>
    <dbReference type="NCBI Taxonomy" id="51315"/>
    <lineage>
        <taxon>Eukaryota</taxon>
        <taxon>Sar</taxon>
        <taxon>Alveolata</taxon>
        <taxon>Apicomplexa</taxon>
        <taxon>Conoidasida</taxon>
        <taxon>Coccidia</taxon>
        <taxon>Eucoccidiorida</taxon>
        <taxon>Eimeriorina</taxon>
        <taxon>Eimeriidae</taxon>
        <taxon>Eimeria</taxon>
    </lineage>
</organism>
<evidence type="ECO:0000313" key="4">
    <source>
        <dbReference type="Proteomes" id="UP000030754"/>
    </source>
</evidence>
<dbReference type="EMBL" id="HG722931">
    <property type="protein sequence ID" value="CDJ64324.1"/>
    <property type="molecule type" value="Genomic_DNA"/>
</dbReference>
<dbReference type="VEuPathDB" id="ToxoDB:ENH_00071810"/>
<name>U6MPB9_9EIME</name>
<feature type="region of interest" description="Disordered" evidence="1">
    <location>
        <begin position="28"/>
        <end position="54"/>
    </location>
</feature>
<evidence type="ECO:0000256" key="1">
    <source>
        <dbReference type="SAM" id="MobiDB-lite"/>
    </source>
</evidence>
<feature type="transmembrane region" description="Helical" evidence="2">
    <location>
        <begin position="60"/>
        <end position="79"/>
    </location>
</feature>
<reference evidence="3" key="2">
    <citation type="submission" date="2013-10" db="EMBL/GenBank/DDBJ databases">
        <authorList>
            <person name="Aslett M."/>
        </authorList>
    </citation>
    <scope>NUCLEOTIDE SEQUENCE [LARGE SCALE GENOMIC DNA]</scope>
    <source>
        <strain evidence="3">Houghton</strain>
    </source>
</reference>
<dbReference type="Proteomes" id="UP000030754">
    <property type="component" value="Unassembled WGS sequence"/>
</dbReference>
<dbReference type="RefSeq" id="XP_013432791.1">
    <property type="nucleotide sequence ID" value="XM_013577337.1"/>
</dbReference>
<accession>U6MPB9</accession>
<protein>
    <submittedName>
        <fullName evidence="3">Uncharacterized protein</fullName>
    </submittedName>
</protein>
<dbReference type="AlphaFoldDB" id="U6MPB9"/>
<keyword evidence="2" id="KW-0812">Transmembrane</keyword>
<dbReference type="OrthoDB" id="345806at2759"/>
<reference evidence="3" key="1">
    <citation type="submission" date="2013-10" db="EMBL/GenBank/DDBJ databases">
        <title>Genomic analysis of the causative agents of coccidiosis in chickens.</title>
        <authorList>
            <person name="Reid A.J."/>
            <person name="Blake D."/>
            <person name="Billington K."/>
            <person name="Browne H."/>
            <person name="Dunn M."/>
            <person name="Hung S."/>
            <person name="Kawahara F."/>
            <person name="Miranda-Saavedra D."/>
            <person name="Mourier T."/>
            <person name="Nagra H."/>
            <person name="Otto T.D."/>
            <person name="Rawlings N."/>
            <person name="Sanchez A."/>
            <person name="Sanders M."/>
            <person name="Subramaniam C."/>
            <person name="Tay Y."/>
            <person name="Dear P."/>
            <person name="Doerig C."/>
            <person name="Gruber A."/>
            <person name="Parkinson J."/>
            <person name="Shirley M."/>
            <person name="Wan K.L."/>
            <person name="Berriman M."/>
            <person name="Tomley F."/>
            <person name="Pain A."/>
        </authorList>
    </citation>
    <scope>NUCLEOTIDE SEQUENCE [LARGE SCALE GENOMIC DNA]</scope>
    <source>
        <strain evidence="3">Houghton</strain>
    </source>
</reference>
<gene>
    <name evidence="3" type="ORF">ENH_00071810</name>
</gene>
<sequence>MTGKKTLPGLGEREAKWSESFEGAVVDDFSIPKQSYGNEGTPNGRPVRSPKPTQRRSRTLALWLVAVVLFASMAAKICMPKLSKISLDKSGSGGREGHGLSEGGGFIADLENEVTLVGGLPSRSVIRPAPFMAGDMFYFEGSTHLRPQTVPFVLEQPGAFATEYGKVPKAWVGHIQQETPVNHVAVFVEPLIVPVQMEWREDRPSTPASEDKMEFVPVQIRSADAFNVAREIAKRYTSAGLVEQKKEADVDAVNRRFSGLHERVGRTLTTVAMEASRVPNTKFDLDSRELRAKLALLEVGSDVERIKRRQNDALQALGQAQARAASGDQDGQAQRQVQDALHTYKALLTYEKVLLEGLLELTERWGSETENIMSNVASVLTSSAFKSIEELASLQGATCASLRVAKKLFDMKTPIQREACSKNPCRFVSDAVTNRLKAIDLLATSIDQMTPAEFLNLLQKVDRDHKQSRNVVRDNLLKKKKDTWIADVI</sequence>
<keyword evidence="2" id="KW-1133">Transmembrane helix</keyword>
<evidence type="ECO:0000256" key="2">
    <source>
        <dbReference type="SAM" id="Phobius"/>
    </source>
</evidence>
<keyword evidence="2" id="KW-0472">Membrane</keyword>
<proteinExistence type="predicted"/>
<dbReference type="GeneID" id="25477313"/>
<keyword evidence="4" id="KW-1185">Reference proteome</keyword>
<evidence type="ECO:0000313" key="3">
    <source>
        <dbReference type="EMBL" id="CDJ64324.1"/>
    </source>
</evidence>